<evidence type="ECO:0000313" key="3">
    <source>
        <dbReference type="EMBL" id="CAL1301468.1"/>
    </source>
</evidence>
<dbReference type="InterPro" id="IPR000210">
    <property type="entry name" value="BTB/POZ_dom"/>
</dbReference>
<dbReference type="Proteomes" id="UP001497382">
    <property type="component" value="Unassembled WGS sequence"/>
</dbReference>
<dbReference type="PROSITE" id="PS50097">
    <property type="entry name" value="BTB"/>
    <property type="match status" value="1"/>
</dbReference>
<keyword evidence="4" id="KW-1185">Reference proteome</keyword>
<dbReference type="PROSITE" id="PS50144">
    <property type="entry name" value="MATH"/>
    <property type="match status" value="1"/>
</dbReference>
<dbReference type="EMBL" id="CAXIEN010000711">
    <property type="protein sequence ID" value="CAL1301468.1"/>
    <property type="molecule type" value="Genomic_DNA"/>
</dbReference>
<dbReference type="Pfam" id="PF00651">
    <property type="entry name" value="BTB"/>
    <property type="match status" value="1"/>
</dbReference>
<feature type="domain" description="MATH" evidence="2">
    <location>
        <begin position="11"/>
        <end position="140"/>
    </location>
</feature>
<dbReference type="AlphaFoldDB" id="A0AAV2BZI4"/>
<accession>A0AAV2BZI4</accession>
<dbReference type="PANTHER" id="PTHR24413">
    <property type="entry name" value="SPECKLE-TYPE POZ PROTEIN"/>
    <property type="match status" value="1"/>
</dbReference>
<evidence type="ECO:0008006" key="5">
    <source>
        <dbReference type="Google" id="ProtNLM"/>
    </source>
</evidence>
<dbReference type="SUPFAM" id="SSF49599">
    <property type="entry name" value="TRAF domain-like"/>
    <property type="match status" value="1"/>
</dbReference>
<dbReference type="SMART" id="SM00225">
    <property type="entry name" value="BTB"/>
    <property type="match status" value="1"/>
</dbReference>
<organism evidence="3 4">
    <name type="scientific">Larinioides sclopetarius</name>
    <dbReference type="NCBI Taxonomy" id="280406"/>
    <lineage>
        <taxon>Eukaryota</taxon>
        <taxon>Metazoa</taxon>
        <taxon>Ecdysozoa</taxon>
        <taxon>Arthropoda</taxon>
        <taxon>Chelicerata</taxon>
        <taxon>Arachnida</taxon>
        <taxon>Araneae</taxon>
        <taxon>Araneomorphae</taxon>
        <taxon>Entelegynae</taxon>
        <taxon>Araneoidea</taxon>
        <taxon>Araneidae</taxon>
        <taxon>Larinioides</taxon>
    </lineage>
</organism>
<dbReference type="Gene3D" id="1.25.40.420">
    <property type="match status" value="1"/>
</dbReference>
<dbReference type="GO" id="GO:0030163">
    <property type="term" value="P:protein catabolic process"/>
    <property type="evidence" value="ECO:0007669"/>
    <property type="project" value="UniProtKB-ARBA"/>
</dbReference>
<dbReference type="Gene3D" id="2.60.210.10">
    <property type="entry name" value="Apoptosis, Tumor Necrosis Factor Receptor Associated Protein 2, Chain A"/>
    <property type="match status" value="1"/>
</dbReference>
<gene>
    <name evidence="3" type="ORF">LARSCL_LOCUS22553</name>
</gene>
<dbReference type="InterPro" id="IPR008974">
    <property type="entry name" value="TRAF-like"/>
</dbReference>
<evidence type="ECO:0000313" key="4">
    <source>
        <dbReference type="Proteomes" id="UP001497382"/>
    </source>
</evidence>
<reference evidence="3 4" key="1">
    <citation type="submission" date="2024-04" db="EMBL/GenBank/DDBJ databases">
        <authorList>
            <person name="Rising A."/>
            <person name="Reimegard J."/>
            <person name="Sonavane S."/>
            <person name="Akerstrom W."/>
            <person name="Nylinder S."/>
            <person name="Hedman E."/>
            <person name="Kallberg Y."/>
        </authorList>
    </citation>
    <scope>NUCLEOTIDE SEQUENCE [LARGE SCALE GENOMIC DNA]</scope>
</reference>
<comment type="caution">
    <text evidence="3">The sequence shown here is derived from an EMBL/GenBank/DDBJ whole genome shotgun (WGS) entry which is preliminary data.</text>
</comment>
<dbReference type="InterPro" id="IPR002083">
    <property type="entry name" value="MATH/TRAF_dom"/>
</dbReference>
<name>A0AAV2BZI4_9ARAC</name>
<sequence>MAKVLNDEVNKCYLLWKVENISHCWLKMGEHIVSPAFTVDEQEGIKWLMCVYPMGKTDENNVAFYLQRAENCSEPTDMRVSFELSLLDKDGKLLSDVSIGCESFSKNNWILIKSETREKVFISQRETFLPEDTLTVHCAIRYIDEMHVLLKHVSARTVFKVIRRTFAWKFEEFSNVKPGVRNKFKDELIDFEIVLNKGLDFEKKLVLDGILFDDSIKYFSFKTAIVDNEGKNEDLGTHEFFAADLKKGIKSTLLFTKMLIENNSRYLPNNNLSLNFEYVFSTGTVSYQFCSCGMVSPKEAKVPVEERKEYCIEKPTSQLTPMLANDLKSMYNEKICSDTELRILTQTFHAHKNILSARSPVFRRMFSLDMSEEKSAVIDITDLDEDTVHRMLLYMYSDSLEDLEFENACKLLEAAYKYEISSLKSKCSYFLKHNMCSKNVCDIILLAHRHEDEGLKIAAQDFILKLDKEVYGSEEWKKFMETNPKLAGEVMYRKVFLG</sequence>
<evidence type="ECO:0000259" key="1">
    <source>
        <dbReference type="PROSITE" id="PS50097"/>
    </source>
</evidence>
<dbReference type="CDD" id="cd18186">
    <property type="entry name" value="BTB_POZ_ZBTB_KLHL-like"/>
    <property type="match status" value="1"/>
</dbReference>
<dbReference type="SUPFAM" id="SSF54695">
    <property type="entry name" value="POZ domain"/>
    <property type="match status" value="1"/>
</dbReference>
<protein>
    <recommendedName>
        <fullName evidence="5">Speckle-type POZ protein</fullName>
    </recommendedName>
</protein>
<evidence type="ECO:0000259" key="2">
    <source>
        <dbReference type="PROSITE" id="PS50144"/>
    </source>
</evidence>
<dbReference type="InterPro" id="IPR011333">
    <property type="entry name" value="SKP1/BTB/POZ_sf"/>
</dbReference>
<dbReference type="Gene3D" id="3.30.710.10">
    <property type="entry name" value="Potassium Channel Kv1.1, Chain A"/>
    <property type="match status" value="1"/>
</dbReference>
<proteinExistence type="predicted"/>
<feature type="domain" description="BTB" evidence="1">
    <location>
        <begin position="337"/>
        <end position="404"/>
    </location>
</feature>
<dbReference type="Pfam" id="PF22486">
    <property type="entry name" value="MATH_2"/>
    <property type="match status" value="1"/>
</dbReference>